<comment type="caution">
    <text evidence="2">The sequence shown here is derived from an EMBL/GenBank/DDBJ whole genome shotgun (WGS) entry which is preliminary data.</text>
</comment>
<keyword evidence="1" id="KW-1133">Transmembrane helix</keyword>
<dbReference type="eggNOG" id="arCOG14570">
    <property type="taxonomic scope" value="Archaea"/>
</dbReference>
<dbReference type="Proteomes" id="UP000011514">
    <property type="component" value="Unassembled WGS sequence"/>
</dbReference>
<feature type="transmembrane region" description="Helical" evidence="1">
    <location>
        <begin position="25"/>
        <end position="55"/>
    </location>
</feature>
<feature type="transmembrane region" description="Helical" evidence="1">
    <location>
        <begin position="151"/>
        <end position="172"/>
    </location>
</feature>
<gene>
    <name evidence="2" type="ORF">C471_07930</name>
</gene>
<dbReference type="STRING" id="1227484.C471_07930"/>
<dbReference type="AlphaFoldDB" id="M0E277"/>
<keyword evidence="1" id="KW-0472">Membrane</keyword>
<dbReference type="PATRIC" id="fig|1227484.4.peg.1597"/>
<evidence type="ECO:0000256" key="1">
    <source>
        <dbReference type="SAM" id="Phobius"/>
    </source>
</evidence>
<proteinExistence type="predicted"/>
<reference evidence="2 3" key="1">
    <citation type="journal article" date="2014" name="PLoS Genet.">
        <title>Phylogenetically driven sequencing of extremely halophilic archaea reveals strategies for static and dynamic osmo-response.</title>
        <authorList>
            <person name="Becker E.A."/>
            <person name="Seitzer P.M."/>
            <person name="Tritt A."/>
            <person name="Larsen D."/>
            <person name="Krusor M."/>
            <person name="Yao A.I."/>
            <person name="Wu D."/>
            <person name="Madern D."/>
            <person name="Eisen J.A."/>
            <person name="Darling A.E."/>
            <person name="Facciotti M.T."/>
        </authorList>
    </citation>
    <scope>NUCLEOTIDE SEQUENCE [LARGE SCALE GENOMIC DNA]</scope>
    <source>
        <strain evidence="2 3">DSM 1137</strain>
    </source>
</reference>
<dbReference type="EMBL" id="AOJE01000026">
    <property type="protein sequence ID" value="ELZ40449.1"/>
    <property type="molecule type" value="Genomic_DNA"/>
</dbReference>
<keyword evidence="3" id="KW-1185">Reference proteome</keyword>
<feature type="transmembrane region" description="Helical" evidence="1">
    <location>
        <begin position="119"/>
        <end position="139"/>
    </location>
</feature>
<sequence length="176" mass="17632">MVAVAALLVPPIVMAEATSRTYALTAAILILAVGSAFPYAVVVALGTLPLCYAGVASFAAPRPAADEPHPFSAVAALRHAVAGFAYVSGSAAVGAIGIGTQIGLTSDLSAIPAAFRPSFLHLGGVLVAAVFVSLQLWRYEAPVGELPARTVVGTVALGASVALSPAVAFWVFNGGF</sequence>
<evidence type="ECO:0000313" key="2">
    <source>
        <dbReference type="EMBL" id="ELZ40449.1"/>
    </source>
</evidence>
<protein>
    <submittedName>
        <fullName evidence="2">Uncharacterized protein</fullName>
    </submittedName>
</protein>
<keyword evidence="1" id="KW-0812">Transmembrane</keyword>
<organism evidence="2 3">
    <name type="scientific">Halorubrum saccharovorum DSM 1137</name>
    <dbReference type="NCBI Taxonomy" id="1227484"/>
    <lineage>
        <taxon>Archaea</taxon>
        <taxon>Methanobacteriati</taxon>
        <taxon>Methanobacteriota</taxon>
        <taxon>Stenosarchaea group</taxon>
        <taxon>Halobacteria</taxon>
        <taxon>Halobacteriales</taxon>
        <taxon>Haloferacaceae</taxon>
        <taxon>Halorubrum</taxon>
    </lineage>
</organism>
<evidence type="ECO:0000313" key="3">
    <source>
        <dbReference type="Proteomes" id="UP000011514"/>
    </source>
</evidence>
<name>M0E277_9EURY</name>
<accession>M0E277</accession>
<feature type="transmembrane region" description="Helical" evidence="1">
    <location>
        <begin position="76"/>
        <end position="99"/>
    </location>
</feature>